<evidence type="ECO:0000256" key="1">
    <source>
        <dbReference type="ARBA" id="ARBA00004651"/>
    </source>
</evidence>
<proteinExistence type="inferred from homology"/>
<dbReference type="Proteomes" id="UP000521227">
    <property type="component" value="Unassembled WGS sequence"/>
</dbReference>
<reference evidence="9 10" key="1">
    <citation type="submission" date="2020-08" db="EMBL/GenBank/DDBJ databases">
        <title>Genomic Encyclopedia of Type Strains, Phase IV (KMG-IV): sequencing the most valuable type-strain genomes for metagenomic binning, comparative biology and taxonomic classification.</title>
        <authorList>
            <person name="Goeker M."/>
        </authorList>
    </citation>
    <scope>NUCLEOTIDE SEQUENCE [LARGE SCALE GENOMIC DNA]</scope>
    <source>
        <strain evidence="9 10">DSM 17498</strain>
    </source>
</reference>
<comment type="similarity">
    <text evidence="2">Belongs to the AzlC family.</text>
</comment>
<protein>
    <submittedName>
        <fullName evidence="9">Putative branched-subunit amino acid permease</fullName>
    </submittedName>
</protein>
<accession>A0A840N8D9</accession>
<dbReference type="GO" id="GO:0005886">
    <property type="term" value="C:plasma membrane"/>
    <property type="evidence" value="ECO:0007669"/>
    <property type="project" value="UniProtKB-SubCell"/>
</dbReference>
<sequence length="155" mass="16542">MSASLRPWFGTLPAWQSYPSMLLVTDGGWLAATRYRNHGGADASFFVSGGVVLYVLWFVSSLPGYLLAGQLSDPKKYGVDLVVPAFYAAMLVPAWKGPRRAIPWAVSGVVALAVHWLVPGWWFIIAGAVSGAISAGLMDDDPPAEDARAKHGDPA</sequence>
<dbReference type="InterPro" id="IPR011606">
    <property type="entry name" value="Brnchd-chn_aa_trnsp_permease"/>
</dbReference>
<dbReference type="EMBL" id="JACHIJ010000004">
    <property type="protein sequence ID" value="MBB5052976.1"/>
    <property type="molecule type" value="Genomic_DNA"/>
</dbReference>
<dbReference type="AlphaFoldDB" id="A0A840N8D9"/>
<dbReference type="GO" id="GO:1903785">
    <property type="term" value="P:L-valine transmembrane transport"/>
    <property type="evidence" value="ECO:0007669"/>
    <property type="project" value="TreeGrafter"/>
</dbReference>
<evidence type="ECO:0000256" key="3">
    <source>
        <dbReference type="ARBA" id="ARBA00022448"/>
    </source>
</evidence>
<keyword evidence="6 8" id="KW-1133">Transmembrane helix</keyword>
<evidence type="ECO:0000256" key="2">
    <source>
        <dbReference type="ARBA" id="ARBA00010735"/>
    </source>
</evidence>
<comment type="subcellular location">
    <subcellularLocation>
        <location evidence="1">Cell membrane</location>
        <topology evidence="1">Multi-pass membrane protein</topology>
    </subcellularLocation>
</comment>
<dbReference type="PANTHER" id="PTHR34979:SF1">
    <property type="entry name" value="INNER MEMBRANE PROTEIN YGAZ"/>
    <property type="match status" value="1"/>
</dbReference>
<evidence type="ECO:0000313" key="10">
    <source>
        <dbReference type="Proteomes" id="UP000521227"/>
    </source>
</evidence>
<feature type="transmembrane region" description="Helical" evidence="8">
    <location>
        <begin position="101"/>
        <end position="124"/>
    </location>
</feature>
<feature type="transmembrane region" description="Helical" evidence="8">
    <location>
        <begin position="43"/>
        <end position="65"/>
    </location>
</feature>
<dbReference type="Pfam" id="PF03591">
    <property type="entry name" value="AzlC"/>
    <property type="match status" value="1"/>
</dbReference>
<keyword evidence="4" id="KW-1003">Cell membrane</keyword>
<evidence type="ECO:0000256" key="8">
    <source>
        <dbReference type="SAM" id="Phobius"/>
    </source>
</evidence>
<gene>
    <name evidence="9" type="ORF">HNQ36_002967</name>
</gene>
<feature type="transmembrane region" description="Helical" evidence="8">
    <location>
        <begin position="77"/>
        <end position="95"/>
    </location>
</feature>
<evidence type="ECO:0000256" key="7">
    <source>
        <dbReference type="ARBA" id="ARBA00023136"/>
    </source>
</evidence>
<keyword evidence="7 8" id="KW-0472">Membrane</keyword>
<keyword evidence="5 8" id="KW-0812">Transmembrane</keyword>
<organism evidence="9 10">
    <name type="scientific">Afipia massiliensis</name>
    <dbReference type="NCBI Taxonomy" id="211460"/>
    <lineage>
        <taxon>Bacteria</taxon>
        <taxon>Pseudomonadati</taxon>
        <taxon>Pseudomonadota</taxon>
        <taxon>Alphaproteobacteria</taxon>
        <taxon>Hyphomicrobiales</taxon>
        <taxon>Nitrobacteraceae</taxon>
        <taxon>Afipia</taxon>
    </lineage>
</organism>
<evidence type="ECO:0000313" key="9">
    <source>
        <dbReference type="EMBL" id="MBB5052976.1"/>
    </source>
</evidence>
<keyword evidence="3" id="KW-0813">Transport</keyword>
<evidence type="ECO:0000256" key="6">
    <source>
        <dbReference type="ARBA" id="ARBA00022989"/>
    </source>
</evidence>
<dbReference type="PANTHER" id="PTHR34979">
    <property type="entry name" value="INNER MEMBRANE PROTEIN YGAZ"/>
    <property type="match status" value="1"/>
</dbReference>
<evidence type="ECO:0000256" key="4">
    <source>
        <dbReference type="ARBA" id="ARBA00022475"/>
    </source>
</evidence>
<name>A0A840N8D9_9BRAD</name>
<evidence type="ECO:0000256" key="5">
    <source>
        <dbReference type="ARBA" id="ARBA00022692"/>
    </source>
</evidence>
<comment type="caution">
    <text evidence="9">The sequence shown here is derived from an EMBL/GenBank/DDBJ whole genome shotgun (WGS) entry which is preliminary data.</text>
</comment>